<protein>
    <submittedName>
        <fullName evidence="1">Uncharacterized protein</fullName>
    </submittedName>
</protein>
<comment type="caution">
    <text evidence="1">The sequence shown here is derived from an EMBL/GenBank/DDBJ whole genome shotgun (WGS) entry which is preliminary data.</text>
</comment>
<organism evidence="1 2">
    <name type="scientific">Nocardioides flavus</name>
    <name type="common">ex Wang et al. 2016</name>
    <dbReference type="NCBI Taxonomy" id="2058780"/>
    <lineage>
        <taxon>Bacteria</taxon>
        <taxon>Bacillati</taxon>
        <taxon>Actinomycetota</taxon>
        <taxon>Actinomycetes</taxon>
        <taxon>Propionibacteriales</taxon>
        <taxon>Nocardioidaceae</taxon>
        <taxon>Nocardioides</taxon>
    </lineage>
</organism>
<proteinExistence type="predicted"/>
<name>A0ABQ3HK78_9ACTN</name>
<reference evidence="2" key="1">
    <citation type="journal article" date="2019" name="Int. J. Syst. Evol. Microbiol.">
        <title>The Global Catalogue of Microorganisms (GCM) 10K type strain sequencing project: providing services to taxonomists for standard genome sequencing and annotation.</title>
        <authorList>
            <consortium name="The Broad Institute Genomics Platform"/>
            <consortium name="The Broad Institute Genome Sequencing Center for Infectious Disease"/>
            <person name="Wu L."/>
            <person name="Ma J."/>
        </authorList>
    </citation>
    <scope>NUCLEOTIDE SEQUENCE [LARGE SCALE GENOMIC DNA]</scope>
    <source>
        <strain evidence="2">CGMCC 1.12791</strain>
    </source>
</reference>
<gene>
    <name evidence="1" type="ORF">GCM10011376_19230</name>
</gene>
<dbReference type="EMBL" id="BNAD01000004">
    <property type="protein sequence ID" value="GHE17313.1"/>
    <property type="molecule type" value="Genomic_DNA"/>
</dbReference>
<accession>A0ABQ3HK78</accession>
<keyword evidence="2" id="KW-1185">Reference proteome</keyword>
<evidence type="ECO:0000313" key="1">
    <source>
        <dbReference type="EMBL" id="GHE17313.1"/>
    </source>
</evidence>
<evidence type="ECO:0000313" key="2">
    <source>
        <dbReference type="Proteomes" id="UP000597341"/>
    </source>
</evidence>
<dbReference type="Proteomes" id="UP000597341">
    <property type="component" value="Unassembled WGS sequence"/>
</dbReference>
<sequence length="319" mass="35569">MGEIEAVRGHRRGARWAQVTYGVHRPARAGVDADHPPPWDEDDLSGWQLLMTDVGCLTGLTALWMHGVPLPPLPEDCPVFLALAKNDPRPMRDGVHTSRHVHPVAHEVLRGLRVAVVPEALTAAARWTGLVDMVAIVDAALRLGLVSLEDLEAVSTTRRPGSRRLRAALALVDARAESLWESLLRVLHVVCDIEVEPQWVLTDADGVLVARADLWVVGTNALHEFDGDEHEKVPRRVVDRRRDRRVDREGYVRRGYTAGDVIHRAVTVLEDADRSLGRTHDPARIREWHRLLQDSLFTPAGRTAFLSRIPVASPRRRAA</sequence>